<feature type="region of interest" description="Disordered" evidence="1">
    <location>
        <begin position="682"/>
        <end position="701"/>
    </location>
</feature>
<dbReference type="Proteomes" id="UP000422736">
    <property type="component" value="Chromosome 6"/>
</dbReference>
<proteinExistence type="predicted"/>
<feature type="region of interest" description="Disordered" evidence="1">
    <location>
        <begin position="741"/>
        <end position="764"/>
    </location>
</feature>
<sequence length="784" mass="87050">MYIRHVSFQDLSPSLTDDQVRSLKLSDKPISHNNPFIHVPPEYKLGCADSSLKSDGQSSSSVSNDSIAQAYQGYNNIKTSQLAYEPLTQQQQDSALRAVLGRTLSGNGNSSGTGSTTTGIVDNNSDPVLLSGVGRSRSGFSSASSASTSLTRGATASSSSSRIPPGPSVSILKHRTEDLPDEPSAEDIDLTLNDPEIDKHIDKVTTNNTLENSGNAFGTGYTTSAFANLNELEDKIMKKKKNIKDTKKAEPQKKKKSYSEMTDEELAELEKQLQSGGRQTHADFSNFDFSQQNRLFIGETRPSLIGKGSANTTKSSDIVLTYPSRPSVTHRAISLTREHVDYRKKFDMDTTTRTAVCFLNGRKHTWATADWFINQAARDGDHLVIVSNLPMYEDLIDLLKKSGTSSSASEHANAQSKLEEFSFDGKIKNKSPSAIVELPFHQLGMIINEVDELTRFKCESIMNYYTSMCEDKVMKITVELVKERSFKPFVTHVMNLYRPQLHIVSTISTNLSIKFRNGHVKLPNFLYRHFWVPTLVIPYEFIDPYLMGETKKPLRKSVTCKPRDKAFALLDKCIKKSLIDSMGAEEQDIWRNNDQSDMVSIDSAPNNSVLDYFPTSPENIYKKQQIEKLGYIPPVPTRIKTNPIGPAASRVSSRSSRRSSRVYFADEPGMYKVKSLLADDDDSANDVTRTRSDGHAHAYTHNRHLSPSFAISKPNHLNSNTTLKTSKRQETGTAVPMAMLTPFKSEPTSPTQTTGPGSTAAKAGYKPKTKFGVMLKKLWGKNKE</sequence>
<accession>A0ABX6F0Z5</accession>
<gene>
    <name evidence="2" type="ORF">FIM1_4257</name>
</gene>
<feature type="compositionally biased region" description="Basic and acidic residues" evidence="1">
    <location>
        <begin position="243"/>
        <end position="252"/>
    </location>
</feature>
<evidence type="ECO:0000313" key="3">
    <source>
        <dbReference type="Proteomes" id="UP000422736"/>
    </source>
</evidence>
<keyword evidence="3" id="KW-1185">Reference proteome</keyword>
<feature type="region of interest" description="Disordered" evidence="1">
    <location>
        <begin position="102"/>
        <end position="189"/>
    </location>
</feature>
<feature type="compositionally biased region" description="Acidic residues" evidence="1">
    <location>
        <begin position="179"/>
        <end position="189"/>
    </location>
</feature>
<name>A0ABX6F0Z5_KLUMA</name>
<feature type="compositionally biased region" description="Low complexity" evidence="1">
    <location>
        <begin position="128"/>
        <end position="163"/>
    </location>
</feature>
<feature type="region of interest" description="Disordered" evidence="1">
    <location>
        <begin position="242"/>
        <end position="265"/>
    </location>
</feature>
<feature type="region of interest" description="Disordered" evidence="1">
    <location>
        <begin position="640"/>
        <end position="660"/>
    </location>
</feature>
<protein>
    <submittedName>
        <fullName evidence="2">YGR237C</fullName>
    </submittedName>
</protein>
<dbReference type="EMBL" id="CP015059">
    <property type="protein sequence ID" value="QGN17521.1"/>
    <property type="molecule type" value="Genomic_DNA"/>
</dbReference>
<feature type="compositionally biased region" description="Low complexity" evidence="1">
    <location>
        <begin position="747"/>
        <end position="759"/>
    </location>
</feature>
<reference evidence="2 3" key="2">
    <citation type="submission" date="2019-11" db="EMBL/GenBank/DDBJ databases">
        <authorList>
            <person name="Lu H."/>
        </authorList>
    </citation>
    <scope>NUCLEOTIDE SEQUENCE [LARGE SCALE GENOMIC DNA]</scope>
    <source>
        <strain evidence="2 3">FIM1</strain>
    </source>
</reference>
<organism evidence="2 3">
    <name type="scientific">Kluyveromyces marxianus</name>
    <name type="common">Yeast</name>
    <name type="synonym">Candida kefyr</name>
    <dbReference type="NCBI Taxonomy" id="4911"/>
    <lineage>
        <taxon>Eukaryota</taxon>
        <taxon>Fungi</taxon>
        <taxon>Dikarya</taxon>
        <taxon>Ascomycota</taxon>
        <taxon>Saccharomycotina</taxon>
        <taxon>Saccharomycetes</taxon>
        <taxon>Saccharomycetales</taxon>
        <taxon>Saccharomycetaceae</taxon>
        <taxon>Kluyveromyces</taxon>
    </lineage>
</organism>
<reference evidence="2 3" key="1">
    <citation type="submission" date="2016-03" db="EMBL/GenBank/DDBJ databases">
        <title>How can Kluyveromyces marxianus grow so fast - potential evolutionary course in Saccharomyces Complex revealed by comparative genomics.</title>
        <authorList>
            <person name="Mo W."/>
            <person name="Lu W."/>
            <person name="Yang X."/>
            <person name="Qi J."/>
            <person name="Lv H."/>
        </authorList>
    </citation>
    <scope>NUCLEOTIDE SEQUENCE [LARGE SCALE GENOMIC DNA]</scope>
    <source>
        <strain evidence="2 3">FIM1</strain>
    </source>
</reference>
<evidence type="ECO:0000313" key="2">
    <source>
        <dbReference type="EMBL" id="QGN17521.1"/>
    </source>
</evidence>
<feature type="compositionally biased region" description="Low complexity" evidence="1">
    <location>
        <begin position="105"/>
        <end position="119"/>
    </location>
</feature>
<evidence type="ECO:0000256" key="1">
    <source>
        <dbReference type="SAM" id="MobiDB-lite"/>
    </source>
</evidence>